<proteinExistence type="predicted"/>
<dbReference type="SUPFAM" id="SSF56731">
    <property type="entry name" value="DNA primase core"/>
    <property type="match status" value="1"/>
</dbReference>
<dbReference type="InterPro" id="IPR036977">
    <property type="entry name" value="DNA_primase_Znf_CHC2"/>
</dbReference>
<keyword evidence="2" id="KW-0863">Zinc-finger</keyword>
<keyword evidence="6" id="KW-1185">Reference proteome</keyword>
<organism evidence="5 6">
    <name type="scientific">Candidatus Manganitrophus noduliformans</name>
    <dbReference type="NCBI Taxonomy" id="2606439"/>
    <lineage>
        <taxon>Bacteria</taxon>
        <taxon>Pseudomonadati</taxon>
        <taxon>Nitrospirota</taxon>
        <taxon>Nitrospiria</taxon>
        <taxon>Candidatus Troglogloeales</taxon>
        <taxon>Candidatus Manganitrophaceae</taxon>
        <taxon>Candidatus Manganitrophus</taxon>
    </lineage>
</organism>
<dbReference type="InterPro" id="IPR050219">
    <property type="entry name" value="DnaG_primase"/>
</dbReference>
<dbReference type="GO" id="GO:0008270">
    <property type="term" value="F:zinc ion binding"/>
    <property type="evidence" value="ECO:0007669"/>
    <property type="project" value="UniProtKB-KW"/>
</dbReference>
<dbReference type="InterPro" id="IPR002694">
    <property type="entry name" value="Znf_CHC2"/>
</dbReference>
<dbReference type="Proteomes" id="UP000534783">
    <property type="component" value="Unassembled WGS sequence"/>
</dbReference>
<evidence type="ECO:0000313" key="5">
    <source>
        <dbReference type="EMBL" id="NKE71304.1"/>
    </source>
</evidence>
<reference evidence="5 6" key="1">
    <citation type="journal article" date="2020" name="Nature">
        <title>Bacterial chemolithoautotrophy via manganese oxidation.</title>
        <authorList>
            <person name="Yu H."/>
            <person name="Leadbetter J.R."/>
        </authorList>
    </citation>
    <scope>NUCLEOTIDE SEQUENCE [LARGE SCALE GENOMIC DNA]</scope>
    <source>
        <strain evidence="5 6">Mn-1</strain>
    </source>
</reference>
<dbReference type="PANTHER" id="PTHR30313">
    <property type="entry name" value="DNA PRIMASE"/>
    <property type="match status" value="1"/>
</dbReference>
<sequence>MRGRSRTFDPGLPSFGEKRMELRAIKAIPILEVAVSLGLQIKGRSARCFAHFPDRNPSLHFNIGKNTFHCYVCPRIGGSVIDLVMQTLNVPFRDAVNYLSGSATVTKRAERGRASHDPSLGVEDKDEILRALLAEAPLEKEGARYLTGRGIGLDVARGMDIGYLRPEEYRSLFWRMSRRFGSGRLKAAGLSRFYLFAKEGLGFLLFPYRLDGRVHLLKGRCVLTKEEAKERRVRRFVTTERAGIFYNQEALKGAGTIFLCEGEVDTLTLLQVGYPAVGIPGTGSFNQRWFDLLAGKRVVLSLDSDRAGKEASVYLSEEFEKRGIAHLKLDLAHGKDVNDCYLERR</sequence>
<name>A0A7X6IBD9_9BACT</name>
<dbReference type="EMBL" id="VTOW01000002">
    <property type="protein sequence ID" value="NKE71304.1"/>
    <property type="molecule type" value="Genomic_DNA"/>
</dbReference>
<keyword evidence="1" id="KW-0479">Metal-binding</keyword>
<dbReference type="GO" id="GO:0003677">
    <property type="term" value="F:DNA binding"/>
    <property type="evidence" value="ECO:0007669"/>
    <property type="project" value="InterPro"/>
</dbReference>
<dbReference type="AlphaFoldDB" id="A0A7X6IBD9"/>
<evidence type="ECO:0000256" key="3">
    <source>
        <dbReference type="ARBA" id="ARBA00022833"/>
    </source>
</evidence>
<dbReference type="Pfam" id="PF13155">
    <property type="entry name" value="Toprim_2"/>
    <property type="match status" value="1"/>
</dbReference>
<dbReference type="Pfam" id="PF01807">
    <property type="entry name" value="Zn_ribbon_DnaG"/>
    <property type="match status" value="1"/>
</dbReference>
<keyword evidence="3" id="KW-0862">Zinc</keyword>
<dbReference type="SUPFAM" id="SSF57783">
    <property type="entry name" value="Zinc beta-ribbon"/>
    <property type="match status" value="1"/>
</dbReference>
<dbReference type="PANTHER" id="PTHR30313:SF2">
    <property type="entry name" value="DNA PRIMASE"/>
    <property type="match status" value="1"/>
</dbReference>
<accession>A0A7X6IBD9</accession>
<dbReference type="GO" id="GO:0005737">
    <property type="term" value="C:cytoplasm"/>
    <property type="evidence" value="ECO:0007669"/>
    <property type="project" value="TreeGrafter"/>
</dbReference>
<feature type="domain" description="Zinc finger CHC2-type" evidence="4">
    <location>
        <begin position="54"/>
        <end position="100"/>
    </location>
</feature>
<evidence type="ECO:0000256" key="2">
    <source>
        <dbReference type="ARBA" id="ARBA00022771"/>
    </source>
</evidence>
<evidence type="ECO:0000313" key="6">
    <source>
        <dbReference type="Proteomes" id="UP000534783"/>
    </source>
</evidence>
<gene>
    <name evidence="5" type="ORF">MNODULE_11200</name>
</gene>
<dbReference type="GO" id="GO:0003899">
    <property type="term" value="F:DNA-directed RNA polymerase activity"/>
    <property type="evidence" value="ECO:0007669"/>
    <property type="project" value="InterPro"/>
</dbReference>
<dbReference type="SMART" id="SM00400">
    <property type="entry name" value="ZnF_CHCC"/>
    <property type="match status" value="1"/>
</dbReference>
<evidence type="ECO:0000256" key="1">
    <source>
        <dbReference type="ARBA" id="ARBA00022723"/>
    </source>
</evidence>
<dbReference type="Gene3D" id="3.90.580.10">
    <property type="entry name" value="Zinc finger, CHC2-type domain"/>
    <property type="match status" value="1"/>
</dbReference>
<evidence type="ECO:0000259" key="4">
    <source>
        <dbReference type="SMART" id="SM00400"/>
    </source>
</evidence>
<dbReference type="CDD" id="cd03364">
    <property type="entry name" value="TOPRIM_DnaG_primases"/>
    <property type="match status" value="1"/>
</dbReference>
<comment type="caution">
    <text evidence="5">The sequence shown here is derived from an EMBL/GenBank/DDBJ whole genome shotgun (WGS) entry which is preliminary data.</text>
</comment>
<dbReference type="GO" id="GO:0006269">
    <property type="term" value="P:DNA replication, synthesis of primer"/>
    <property type="evidence" value="ECO:0007669"/>
    <property type="project" value="TreeGrafter"/>
</dbReference>
<dbReference type="Gene3D" id="3.40.1360.10">
    <property type="match status" value="1"/>
</dbReference>
<dbReference type="InterPro" id="IPR034151">
    <property type="entry name" value="TOPRIM_DnaG_bac"/>
</dbReference>
<protein>
    <recommendedName>
        <fullName evidence="4">Zinc finger CHC2-type domain-containing protein</fullName>
    </recommendedName>
</protein>